<dbReference type="AlphaFoldDB" id="A0A517Z0E7"/>
<protein>
    <submittedName>
        <fullName evidence="2">3-oxoadipate enol-lactonase 2</fullName>
        <ecNumber evidence="2">3.1.1.24</ecNumber>
    </submittedName>
</protein>
<dbReference type="InterPro" id="IPR029058">
    <property type="entry name" value="AB_hydrolase_fold"/>
</dbReference>
<accession>A0A517Z0E7</accession>
<keyword evidence="3" id="KW-1185">Reference proteome</keyword>
<name>A0A517Z0E7_9PLAN</name>
<proteinExistence type="predicted"/>
<evidence type="ECO:0000313" key="3">
    <source>
        <dbReference type="Proteomes" id="UP000320496"/>
    </source>
</evidence>
<gene>
    <name evidence="2" type="primary">catD</name>
    <name evidence="2" type="ORF">Mal4_02300</name>
</gene>
<evidence type="ECO:0000313" key="2">
    <source>
        <dbReference type="EMBL" id="QDU35948.1"/>
    </source>
</evidence>
<dbReference type="KEGG" id="mri:Mal4_02300"/>
<organism evidence="2 3">
    <name type="scientific">Maioricimonas rarisocia</name>
    <dbReference type="NCBI Taxonomy" id="2528026"/>
    <lineage>
        <taxon>Bacteria</taxon>
        <taxon>Pseudomonadati</taxon>
        <taxon>Planctomycetota</taxon>
        <taxon>Planctomycetia</taxon>
        <taxon>Planctomycetales</taxon>
        <taxon>Planctomycetaceae</taxon>
        <taxon>Maioricimonas</taxon>
    </lineage>
</organism>
<feature type="domain" description="AB hydrolase-1" evidence="1">
    <location>
        <begin position="20"/>
        <end position="248"/>
    </location>
</feature>
<dbReference type="RefSeq" id="WP_145366662.1">
    <property type="nucleotide sequence ID" value="NZ_CP036275.1"/>
</dbReference>
<evidence type="ECO:0000259" key="1">
    <source>
        <dbReference type="Pfam" id="PF00561"/>
    </source>
</evidence>
<dbReference type="SUPFAM" id="SSF53474">
    <property type="entry name" value="alpha/beta-Hydrolases"/>
    <property type="match status" value="1"/>
</dbReference>
<keyword evidence="2" id="KW-0378">Hydrolase</keyword>
<dbReference type="PRINTS" id="PR00111">
    <property type="entry name" value="ABHYDROLASE"/>
</dbReference>
<dbReference type="EC" id="3.1.1.24" evidence="2"/>
<dbReference type="Proteomes" id="UP000320496">
    <property type="component" value="Chromosome"/>
</dbReference>
<sequence>MPVVRANGIDQHVLVQGEGPAILFVHGFPLDHTMWRWQYGRFTRSHRVIAPDLRGFGKTPPGDAPASMELYADDLAALLDELNIAEPVVLCGLSMGGYVAWQFIRRHGHRLAGLVLCDTRAAADTPEIKETRGQLAEHVLASGTATLAESIPEKLFSEVTREKQPQLLEETKRVILKTPPEGVAAAARAMAARPDMNDLLPAIDVPTLVVVGADDRLSPPAEMRQLAAAIPAAEFVEIDNAGHMTPLEASAKFNLVMQQFLDQVPAR</sequence>
<dbReference type="Gene3D" id="3.40.50.1820">
    <property type="entry name" value="alpha/beta hydrolase"/>
    <property type="match status" value="1"/>
</dbReference>
<dbReference type="InterPro" id="IPR000073">
    <property type="entry name" value="AB_hydrolase_1"/>
</dbReference>
<reference evidence="2 3" key="1">
    <citation type="submission" date="2019-02" db="EMBL/GenBank/DDBJ databases">
        <title>Deep-cultivation of Planctomycetes and their phenomic and genomic characterization uncovers novel biology.</title>
        <authorList>
            <person name="Wiegand S."/>
            <person name="Jogler M."/>
            <person name="Boedeker C."/>
            <person name="Pinto D."/>
            <person name="Vollmers J."/>
            <person name="Rivas-Marin E."/>
            <person name="Kohn T."/>
            <person name="Peeters S.H."/>
            <person name="Heuer A."/>
            <person name="Rast P."/>
            <person name="Oberbeckmann S."/>
            <person name="Bunk B."/>
            <person name="Jeske O."/>
            <person name="Meyerdierks A."/>
            <person name="Storesund J.E."/>
            <person name="Kallscheuer N."/>
            <person name="Luecker S."/>
            <person name="Lage O.M."/>
            <person name="Pohl T."/>
            <person name="Merkel B.J."/>
            <person name="Hornburger P."/>
            <person name="Mueller R.-W."/>
            <person name="Bruemmer F."/>
            <person name="Labrenz M."/>
            <person name="Spormann A.M."/>
            <person name="Op den Camp H."/>
            <person name="Overmann J."/>
            <person name="Amann R."/>
            <person name="Jetten M.S.M."/>
            <person name="Mascher T."/>
            <person name="Medema M.H."/>
            <person name="Devos D.P."/>
            <person name="Kaster A.-K."/>
            <person name="Ovreas L."/>
            <person name="Rohde M."/>
            <person name="Galperin M.Y."/>
            <person name="Jogler C."/>
        </authorList>
    </citation>
    <scope>NUCLEOTIDE SEQUENCE [LARGE SCALE GENOMIC DNA]</scope>
    <source>
        <strain evidence="2 3">Mal4</strain>
    </source>
</reference>
<dbReference type="EMBL" id="CP036275">
    <property type="protein sequence ID" value="QDU35948.1"/>
    <property type="molecule type" value="Genomic_DNA"/>
</dbReference>
<dbReference type="GO" id="GO:0047570">
    <property type="term" value="F:3-oxoadipate enol-lactonase activity"/>
    <property type="evidence" value="ECO:0007669"/>
    <property type="project" value="UniProtKB-EC"/>
</dbReference>
<dbReference type="InterPro" id="IPR050266">
    <property type="entry name" value="AB_hydrolase_sf"/>
</dbReference>
<dbReference type="Pfam" id="PF00561">
    <property type="entry name" value="Abhydrolase_1"/>
    <property type="match status" value="1"/>
</dbReference>
<dbReference type="OrthoDB" id="252464at2"/>
<dbReference type="PANTHER" id="PTHR43798">
    <property type="entry name" value="MONOACYLGLYCEROL LIPASE"/>
    <property type="match status" value="1"/>
</dbReference>